<dbReference type="Proteomes" id="UP001049176">
    <property type="component" value="Chromosome 2"/>
</dbReference>
<feature type="transmembrane region" description="Helical" evidence="1">
    <location>
        <begin position="54"/>
        <end position="75"/>
    </location>
</feature>
<reference evidence="2" key="1">
    <citation type="journal article" date="2021" name="Genome Biol. Evol.">
        <title>The assembled and annotated genome of the fairy-ring fungus Marasmius oreades.</title>
        <authorList>
            <person name="Hiltunen M."/>
            <person name="Ament-Velasquez S.L."/>
            <person name="Johannesson H."/>
        </authorList>
    </citation>
    <scope>NUCLEOTIDE SEQUENCE</scope>
    <source>
        <strain evidence="2">03SP1</strain>
    </source>
</reference>
<feature type="transmembrane region" description="Helical" evidence="1">
    <location>
        <begin position="168"/>
        <end position="189"/>
    </location>
</feature>
<proteinExistence type="predicted"/>
<organism evidence="2 3">
    <name type="scientific">Marasmius oreades</name>
    <name type="common">fairy-ring Marasmius</name>
    <dbReference type="NCBI Taxonomy" id="181124"/>
    <lineage>
        <taxon>Eukaryota</taxon>
        <taxon>Fungi</taxon>
        <taxon>Dikarya</taxon>
        <taxon>Basidiomycota</taxon>
        <taxon>Agaricomycotina</taxon>
        <taxon>Agaricomycetes</taxon>
        <taxon>Agaricomycetidae</taxon>
        <taxon>Agaricales</taxon>
        <taxon>Marasmiineae</taxon>
        <taxon>Marasmiaceae</taxon>
        <taxon>Marasmius</taxon>
    </lineage>
</organism>
<dbReference type="RefSeq" id="XP_043013018.1">
    <property type="nucleotide sequence ID" value="XM_043148419.1"/>
</dbReference>
<comment type="caution">
    <text evidence="2">The sequence shown here is derived from an EMBL/GenBank/DDBJ whole genome shotgun (WGS) entry which is preliminary data.</text>
</comment>
<dbReference type="GeneID" id="66073047"/>
<name>A0A9P7UXN5_9AGAR</name>
<protein>
    <submittedName>
        <fullName evidence="2">Uncharacterized protein</fullName>
    </submittedName>
</protein>
<accession>A0A9P7UXN5</accession>
<keyword evidence="1" id="KW-0472">Membrane</keyword>
<keyword evidence="1" id="KW-1133">Transmembrane helix</keyword>
<dbReference type="AlphaFoldDB" id="A0A9P7UXN5"/>
<feature type="transmembrane region" description="Helical" evidence="1">
    <location>
        <begin position="133"/>
        <end position="156"/>
    </location>
</feature>
<sequence length="322" mass="35893">MSSNDGDFVDQIRNAYFNACNFESLMRGIHIAVVVNALSKIYTGRHRSPRRHVVAFLIIILFTLSTIHNATYWAYVHRAFISHGETSQSTANALNEYPTWFIGLTSVSDVNAILADCIIIRRTWVVWGPDYRVIILPVISTMLMTVFSILAIYQTVTFTTFGVVGVDYATALYASTFSTTVICTIAIVYKVLKVGGRNNLRTYQGVVEVVVESSVLYCIATLFALITYVKSGPASEFASAFWTSVTGIAPTLLVARVASGEARPDYTWNDTSKHDSPPFLRWGETPVTYAYELHRNRESMTVEDLSLYDGETSTLPALERKT</sequence>
<evidence type="ECO:0000313" key="3">
    <source>
        <dbReference type="Proteomes" id="UP001049176"/>
    </source>
</evidence>
<evidence type="ECO:0000313" key="2">
    <source>
        <dbReference type="EMBL" id="KAG7096548.1"/>
    </source>
</evidence>
<feature type="transmembrane region" description="Helical" evidence="1">
    <location>
        <begin position="240"/>
        <end position="258"/>
    </location>
</feature>
<dbReference type="OrthoDB" id="2873242at2759"/>
<dbReference type="KEGG" id="more:E1B28_003971"/>
<feature type="transmembrane region" description="Helical" evidence="1">
    <location>
        <begin position="100"/>
        <end position="121"/>
    </location>
</feature>
<dbReference type="EMBL" id="CM032182">
    <property type="protein sequence ID" value="KAG7096548.1"/>
    <property type="molecule type" value="Genomic_DNA"/>
</dbReference>
<gene>
    <name evidence="2" type="ORF">E1B28_003971</name>
</gene>
<evidence type="ECO:0000256" key="1">
    <source>
        <dbReference type="SAM" id="Phobius"/>
    </source>
</evidence>
<keyword evidence="1" id="KW-0812">Transmembrane</keyword>
<keyword evidence="3" id="KW-1185">Reference proteome</keyword>
<feature type="transmembrane region" description="Helical" evidence="1">
    <location>
        <begin position="209"/>
        <end position="228"/>
    </location>
</feature>